<evidence type="ECO:0000313" key="2">
    <source>
        <dbReference type="EMBL" id="CAF1025964.1"/>
    </source>
</evidence>
<protein>
    <recommendedName>
        <fullName evidence="1">Amine oxidase domain-containing protein</fullName>
    </recommendedName>
</protein>
<dbReference type="Gene3D" id="3.50.50.60">
    <property type="entry name" value="FAD/NAD(P)-binding domain"/>
    <property type="match status" value="1"/>
</dbReference>
<dbReference type="AlphaFoldDB" id="A0A814IHI9"/>
<dbReference type="PANTHER" id="PTHR43734">
    <property type="entry name" value="PHYTOENE DESATURASE"/>
    <property type="match status" value="1"/>
</dbReference>
<evidence type="ECO:0000313" key="3">
    <source>
        <dbReference type="EMBL" id="CAF1206675.1"/>
    </source>
</evidence>
<dbReference type="Proteomes" id="UP000663829">
    <property type="component" value="Unassembled WGS sequence"/>
</dbReference>
<gene>
    <name evidence="2" type="ORF">GPM918_LOCUS15030</name>
    <name evidence="3" type="ORF">OVA965_LOCUS24247</name>
    <name evidence="4" type="ORF">SRO942_LOCUS15030</name>
    <name evidence="5" type="ORF">TMI583_LOCUS24965</name>
</gene>
<dbReference type="SUPFAM" id="SSF51905">
    <property type="entry name" value="FAD/NAD(P)-binding domain"/>
    <property type="match status" value="1"/>
</dbReference>
<comment type="caution">
    <text evidence="2">The sequence shown here is derived from an EMBL/GenBank/DDBJ whole genome shotgun (WGS) entry which is preliminary data.</text>
</comment>
<feature type="domain" description="Amine oxidase" evidence="1">
    <location>
        <begin position="8"/>
        <end position="274"/>
    </location>
</feature>
<dbReference type="Proteomes" id="UP000682733">
    <property type="component" value="Unassembled WGS sequence"/>
</dbReference>
<dbReference type="EMBL" id="CAJOBA010036059">
    <property type="protein sequence ID" value="CAF4015944.1"/>
    <property type="molecule type" value="Genomic_DNA"/>
</dbReference>
<dbReference type="InterPro" id="IPR036188">
    <property type="entry name" value="FAD/NAD-bd_sf"/>
</dbReference>
<dbReference type="GO" id="GO:0016491">
    <property type="term" value="F:oxidoreductase activity"/>
    <property type="evidence" value="ECO:0007669"/>
    <property type="project" value="InterPro"/>
</dbReference>
<reference evidence="2" key="1">
    <citation type="submission" date="2021-02" db="EMBL/GenBank/DDBJ databases">
        <authorList>
            <person name="Nowell W R."/>
        </authorList>
    </citation>
    <scope>NUCLEOTIDE SEQUENCE</scope>
</reference>
<sequence>MYTSNDNVDWVLIEQNEKCGGLASTVTDEQGFLWDMGGHVIFSHYAYFTRLLDYLLPPEEWNLKIREAWVWMRQTFIPYPLQQNLHRLPKTDIIQSIDGLIDNEKKRSLFTKPKTFKDWLIQSFGSGLCEVFMYPYNFKVWAYTSDKMNIEWMGERVATVDLSKVIKNVINQQDELGWGPNNTFRFPLHGGTGAIWKSLYEFLKPTNKFKLSTKVIAIDVKQKLITYSDKTTESYDSIISTMPLDCLCKIIDGTSIPRETLNENAKQFRYSSSHIIGFGIAGQPPTNLQSKCWLYFPEDDCPFYRATVFSNYSPFHVPKPGQQWSLMCEVAESADKPVDKDKIIQIAEQGLINTKLINDTHEIISRYHIRLEYGYPTPFYGRDALCEPLFNEFESHDIYSRGRFGCWKYEVSNQDHSLMLGVEAVDKIVFGTEEMTFKYPGIVNANKDSVGRVPCFPDKK</sequence>
<dbReference type="Proteomes" id="UP000681722">
    <property type="component" value="Unassembled WGS sequence"/>
</dbReference>
<dbReference type="Pfam" id="PF01593">
    <property type="entry name" value="Amino_oxidase"/>
    <property type="match status" value="1"/>
</dbReference>
<dbReference type="PANTHER" id="PTHR43734:SF4">
    <property type="entry name" value="AMINE OXIDASE DOMAIN-CONTAINING PROTEIN"/>
    <property type="match status" value="1"/>
</dbReference>
<evidence type="ECO:0000313" key="6">
    <source>
        <dbReference type="Proteomes" id="UP000663829"/>
    </source>
</evidence>
<keyword evidence="6" id="KW-1185">Reference proteome</keyword>
<dbReference type="Proteomes" id="UP000677228">
    <property type="component" value="Unassembled WGS sequence"/>
</dbReference>
<proteinExistence type="predicted"/>
<evidence type="ECO:0000259" key="1">
    <source>
        <dbReference type="Pfam" id="PF01593"/>
    </source>
</evidence>
<dbReference type="EMBL" id="CAJOBC010003708">
    <property type="protein sequence ID" value="CAF3797117.1"/>
    <property type="molecule type" value="Genomic_DNA"/>
</dbReference>
<dbReference type="InterPro" id="IPR002937">
    <property type="entry name" value="Amino_oxidase"/>
</dbReference>
<accession>A0A814IHI9</accession>
<dbReference type="EMBL" id="CAJNOQ010003708">
    <property type="protein sequence ID" value="CAF1025964.1"/>
    <property type="molecule type" value="Genomic_DNA"/>
</dbReference>
<organism evidence="2 6">
    <name type="scientific">Didymodactylos carnosus</name>
    <dbReference type="NCBI Taxonomy" id="1234261"/>
    <lineage>
        <taxon>Eukaryota</taxon>
        <taxon>Metazoa</taxon>
        <taxon>Spiralia</taxon>
        <taxon>Gnathifera</taxon>
        <taxon>Rotifera</taxon>
        <taxon>Eurotatoria</taxon>
        <taxon>Bdelloidea</taxon>
        <taxon>Philodinida</taxon>
        <taxon>Philodinidae</taxon>
        <taxon>Didymodactylos</taxon>
    </lineage>
</organism>
<name>A0A814IHI9_9BILA</name>
<dbReference type="OrthoDB" id="38045at2759"/>
<evidence type="ECO:0000313" key="4">
    <source>
        <dbReference type="EMBL" id="CAF3797117.1"/>
    </source>
</evidence>
<dbReference type="EMBL" id="CAJNOK010014527">
    <property type="protein sequence ID" value="CAF1206675.1"/>
    <property type="molecule type" value="Genomic_DNA"/>
</dbReference>
<evidence type="ECO:0000313" key="5">
    <source>
        <dbReference type="EMBL" id="CAF4015944.1"/>
    </source>
</evidence>